<dbReference type="RefSeq" id="WP_214094735.1">
    <property type="nucleotide sequence ID" value="NZ_JAHCLR010000064.1"/>
</dbReference>
<name>A0ABS5RNJ9_9MYCO</name>
<protein>
    <submittedName>
        <fullName evidence="1">Uncharacterized protein</fullName>
    </submittedName>
</protein>
<proteinExistence type="predicted"/>
<sequence length="81" mass="8850">MAEVTADARARISLGHTGVHRDDRFLVSRSARGEILLTPMASVPRRELLIWADDVLRASLLRGLADTAAGRVSPRDDLLDS</sequence>
<accession>A0ABS5RNJ9</accession>
<reference evidence="1 2" key="1">
    <citation type="submission" date="2021-05" db="EMBL/GenBank/DDBJ databases">
        <title>Mycobacterium acidophilum sp. nov., an extremely acid-tolerant member of the genus Mycobacterium.</title>
        <authorList>
            <person name="Xia J."/>
        </authorList>
    </citation>
    <scope>NUCLEOTIDE SEQUENCE [LARGE SCALE GENOMIC DNA]</scope>
    <source>
        <strain evidence="1 2">M1</strain>
    </source>
</reference>
<evidence type="ECO:0000313" key="1">
    <source>
        <dbReference type="EMBL" id="MBS9535885.1"/>
    </source>
</evidence>
<dbReference type="Proteomes" id="UP001519535">
    <property type="component" value="Unassembled WGS sequence"/>
</dbReference>
<keyword evidence="2" id="KW-1185">Reference proteome</keyword>
<gene>
    <name evidence="1" type="ORF">KIH27_20070</name>
</gene>
<organism evidence="1 2">
    <name type="scientific">Mycolicibacter acidiphilus</name>
    <dbReference type="NCBI Taxonomy" id="2835306"/>
    <lineage>
        <taxon>Bacteria</taxon>
        <taxon>Bacillati</taxon>
        <taxon>Actinomycetota</taxon>
        <taxon>Actinomycetes</taxon>
        <taxon>Mycobacteriales</taxon>
        <taxon>Mycobacteriaceae</taxon>
        <taxon>Mycolicibacter</taxon>
    </lineage>
</organism>
<dbReference type="EMBL" id="JAHCLR010000064">
    <property type="protein sequence ID" value="MBS9535885.1"/>
    <property type="molecule type" value="Genomic_DNA"/>
</dbReference>
<comment type="caution">
    <text evidence="1">The sequence shown here is derived from an EMBL/GenBank/DDBJ whole genome shotgun (WGS) entry which is preliminary data.</text>
</comment>
<evidence type="ECO:0000313" key="2">
    <source>
        <dbReference type="Proteomes" id="UP001519535"/>
    </source>
</evidence>